<keyword evidence="2" id="KW-1185">Reference proteome</keyword>
<sequence length="135" mass="15918">MDFTSGMKEDIRQIRSFLKPPQSVIIVVQAVLLLLEQDELTTSEWKKCQPLMNTTKQFNMLKKMESFDIGNVHLDVITRVRELLDMMSPEQLYSSSTEAYSLYDWPFRHVKDSIDVQTFDSERDINVTLYDDEMR</sequence>
<dbReference type="AlphaFoldDB" id="A0AAD9JPH1"/>
<dbReference type="InterPro" id="IPR026983">
    <property type="entry name" value="DHC"/>
</dbReference>
<name>A0AAD9JPH1_9ANNE</name>
<dbReference type="PANTHER" id="PTHR45703:SF36">
    <property type="entry name" value="DYNEIN HEAVY CHAIN, CYTOPLASMIC"/>
    <property type="match status" value="1"/>
</dbReference>
<accession>A0AAD9JPH1</accession>
<dbReference type="Proteomes" id="UP001208570">
    <property type="component" value="Unassembled WGS sequence"/>
</dbReference>
<evidence type="ECO:0000313" key="2">
    <source>
        <dbReference type="Proteomes" id="UP001208570"/>
    </source>
</evidence>
<dbReference type="EMBL" id="JAODUP010000203">
    <property type="protein sequence ID" value="KAK2156871.1"/>
    <property type="molecule type" value="Genomic_DNA"/>
</dbReference>
<dbReference type="GO" id="GO:0051959">
    <property type="term" value="F:dynein light intermediate chain binding"/>
    <property type="evidence" value="ECO:0007669"/>
    <property type="project" value="InterPro"/>
</dbReference>
<dbReference type="Gene3D" id="1.20.920.60">
    <property type="match status" value="1"/>
</dbReference>
<dbReference type="PANTHER" id="PTHR45703">
    <property type="entry name" value="DYNEIN HEAVY CHAIN"/>
    <property type="match status" value="1"/>
</dbReference>
<reference evidence="1" key="1">
    <citation type="journal article" date="2023" name="Mol. Biol. Evol.">
        <title>Third-Generation Sequencing Reveals the Adaptive Role of the Epigenome in Three Deep-Sea Polychaetes.</title>
        <authorList>
            <person name="Perez M."/>
            <person name="Aroh O."/>
            <person name="Sun Y."/>
            <person name="Lan Y."/>
            <person name="Juniper S.K."/>
            <person name="Young C.R."/>
            <person name="Angers B."/>
            <person name="Qian P.Y."/>
        </authorList>
    </citation>
    <scope>NUCLEOTIDE SEQUENCE</scope>
    <source>
        <strain evidence="1">P08H-3</strain>
    </source>
</reference>
<evidence type="ECO:0000313" key="1">
    <source>
        <dbReference type="EMBL" id="KAK2156871.1"/>
    </source>
</evidence>
<gene>
    <name evidence="1" type="ORF">LSH36_203g03012</name>
</gene>
<dbReference type="GO" id="GO:0030286">
    <property type="term" value="C:dynein complex"/>
    <property type="evidence" value="ECO:0007669"/>
    <property type="project" value="InterPro"/>
</dbReference>
<proteinExistence type="predicted"/>
<dbReference type="GO" id="GO:0007018">
    <property type="term" value="P:microtubule-based movement"/>
    <property type="evidence" value="ECO:0007669"/>
    <property type="project" value="InterPro"/>
</dbReference>
<protein>
    <submittedName>
        <fullName evidence="1">Uncharacterized protein</fullName>
    </submittedName>
</protein>
<dbReference type="GO" id="GO:0045505">
    <property type="term" value="F:dynein intermediate chain binding"/>
    <property type="evidence" value="ECO:0007669"/>
    <property type="project" value="InterPro"/>
</dbReference>
<comment type="caution">
    <text evidence="1">The sequence shown here is derived from an EMBL/GenBank/DDBJ whole genome shotgun (WGS) entry which is preliminary data.</text>
</comment>
<organism evidence="1 2">
    <name type="scientific">Paralvinella palmiformis</name>
    <dbReference type="NCBI Taxonomy" id="53620"/>
    <lineage>
        <taxon>Eukaryota</taxon>
        <taxon>Metazoa</taxon>
        <taxon>Spiralia</taxon>
        <taxon>Lophotrochozoa</taxon>
        <taxon>Annelida</taxon>
        <taxon>Polychaeta</taxon>
        <taxon>Sedentaria</taxon>
        <taxon>Canalipalpata</taxon>
        <taxon>Terebellida</taxon>
        <taxon>Terebelliformia</taxon>
        <taxon>Alvinellidae</taxon>
        <taxon>Paralvinella</taxon>
    </lineage>
</organism>